<accession>A0A2G8TCW4</accession>
<dbReference type="GO" id="GO:0003677">
    <property type="term" value="F:DNA binding"/>
    <property type="evidence" value="ECO:0007669"/>
    <property type="project" value="InterPro"/>
</dbReference>
<keyword evidence="3" id="KW-1185">Reference proteome</keyword>
<reference evidence="2 3" key="1">
    <citation type="submission" date="2017-10" db="EMBL/GenBank/DDBJ databases">
        <title>Massilia psychrophilum sp. nov., a novel purple-pigmented bacterium isolated from Tianshan glacier, Xinjiang Municipality, China.</title>
        <authorList>
            <person name="Wang H."/>
        </authorList>
    </citation>
    <scope>NUCLEOTIDE SEQUENCE [LARGE SCALE GENOMIC DNA]</scope>
    <source>
        <strain evidence="2 3">JCM 30074</strain>
    </source>
</reference>
<proteinExistence type="predicted"/>
<evidence type="ECO:0000313" key="3">
    <source>
        <dbReference type="Proteomes" id="UP000230390"/>
    </source>
</evidence>
<dbReference type="Gene3D" id="1.10.1220.10">
    <property type="entry name" value="Met repressor-like"/>
    <property type="match status" value="1"/>
</dbReference>
<comment type="caution">
    <text evidence="2">The sequence shown here is derived from an EMBL/GenBank/DDBJ whole genome shotgun (WGS) entry which is preliminary data.</text>
</comment>
<dbReference type="Pfam" id="PF03869">
    <property type="entry name" value="Arc"/>
    <property type="match status" value="1"/>
</dbReference>
<dbReference type="Proteomes" id="UP000230390">
    <property type="component" value="Unassembled WGS sequence"/>
</dbReference>
<dbReference type="OrthoDB" id="8914080at2"/>
<dbReference type="AlphaFoldDB" id="A0A2G8TCW4"/>
<name>A0A2G8TCW4_9BURK</name>
<evidence type="ECO:0000259" key="1">
    <source>
        <dbReference type="Pfam" id="PF03869"/>
    </source>
</evidence>
<dbReference type="InterPro" id="IPR013321">
    <property type="entry name" value="Arc_rbn_hlx_hlx"/>
</dbReference>
<dbReference type="SUPFAM" id="SSF47598">
    <property type="entry name" value="Ribbon-helix-helix"/>
    <property type="match status" value="1"/>
</dbReference>
<evidence type="ECO:0000313" key="2">
    <source>
        <dbReference type="EMBL" id="PIL43872.1"/>
    </source>
</evidence>
<dbReference type="RefSeq" id="WP_099789985.1">
    <property type="nucleotide sequence ID" value="NZ_JBHLYV010000012.1"/>
</dbReference>
<organism evidence="2 3">
    <name type="scientific">Massilia eurypsychrophila</name>
    <dbReference type="NCBI Taxonomy" id="1485217"/>
    <lineage>
        <taxon>Bacteria</taxon>
        <taxon>Pseudomonadati</taxon>
        <taxon>Pseudomonadota</taxon>
        <taxon>Betaproteobacteria</taxon>
        <taxon>Burkholderiales</taxon>
        <taxon>Oxalobacteraceae</taxon>
        <taxon>Telluria group</taxon>
        <taxon>Massilia</taxon>
    </lineage>
</organism>
<dbReference type="InterPro" id="IPR010985">
    <property type="entry name" value="Ribbon_hlx_hlx"/>
</dbReference>
<sequence>MSATKQQNSFPLRMPEELRARIEGRAATTGRSANSEIVWMLTAMLERGSDLATVPVETLLDELVNRLDAKLQIVVQDTSTHVGVEPAKRGKKGG</sequence>
<gene>
    <name evidence="2" type="ORF">CR105_16095</name>
</gene>
<dbReference type="InterPro" id="IPR005569">
    <property type="entry name" value="Arc_DNA-bd_dom"/>
</dbReference>
<dbReference type="GO" id="GO:0006355">
    <property type="term" value="P:regulation of DNA-templated transcription"/>
    <property type="evidence" value="ECO:0007669"/>
    <property type="project" value="InterPro"/>
</dbReference>
<dbReference type="EMBL" id="PDOC01000010">
    <property type="protein sequence ID" value="PIL43872.1"/>
    <property type="molecule type" value="Genomic_DNA"/>
</dbReference>
<protein>
    <recommendedName>
        <fullName evidence="1">Arc-like DNA binding domain-containing protein</fullName>
    </recommendedName>
</protein>
<feature type="domain" description="Arc-like DNA binding" evidence="1">
    <location>
        <begin position="6"/>
        <end position="48"/>
    </location>
</feature>